<accession>A0A417YMW3</accession>
<comment type="caution">
    <text evidence="1">The sequence shown here is derived from an EMBL/GenBank/DDBJ whole genome shotgun (WGS) entry which is preliminary data.</text>
</comment>
<name>A0A417YMW3_9BACI</name>
<organism evidence="1 2">
    <name type="scientific">Oceanobacillus profundus</name>
    <dbReference type="NCBI Taxonomy" id="372463"/>
    <lineage>
        <taxon>Bacteria</taxon>
        <taxon>Bacillati</taxon>
        <taxon>Bacillota</taxon>
        <taxon>Bacilli</taxon>
        <taxon>Bacillales</taxon>
        <taxon>Bacillaceae</taxon>
        <taxon>Oceanobacillus</taxon>
    </lineage>
</organism>
<dbReference type="Proteomes" id="UP000285456">
    <property type="component" value="Unassembled WGS sequence"/>
</dbReference>
<evidence type="ECO:0000313" key="1">
    <source>
        <dbReference type="EMBL" id="RHW35154.1"/>
    </source>
</evidence>
<sequence length="74" mass="7995">MRKVILDISMSLDDFIAAVQQGKKAAIGKNVSVGIANIAQHGMKAKLLDELHLHVAPVLLGRAFVYLIGLEQSK</sequence>
<gene>
    <name evidence="1" type="ORF">D1B32_00605</name>
</gene>
<keyword evidence="2" id="KW-1185">Reference proteome</keyword>
<dbReference type="OrthoDB" id="195113at2"/>
<dbReference type="Gene3D" id="3.40.430.10">
    <property type="entry name" value="Dihydrofolate Reductase, subunit A"/>
    <property type="match status" value="1"/>
</dbReference>
<protein>
    <submittedName>
        <fullName evidence="1">Uncharacterized protein</fullName>
    </submittedName>
</protein>
<dbReference type="InterPro" id="IPR024072">
    <property type="entry name" value="DHFR-like_dom_sf"/>
</dbReference>
<proteinExistence type="predicted"/>
<dbReference type="AlphaFoldDB" id="A0A417YMW3"/>
<dbReference type="EMBL" id="QWEH01000001">
    <property type="protein sequence ID" value="RHW35154.1"/>
    <property type="molecule type" value="Genomic_DNA"/>
</dbReference>
<dbReference type="RefSeq" id="WP_118888341.1">
    <property type="nucleotide sequence ID" value="NZ_PHUT01000001.1"/>
</dbReference>
<reference evidence="1 2" key="1">
    <citation type="journal article" date="2007" name="Int. J. Syst. Evol. Microbiol.">
        <title>Oceanobacillus profundus sp. nov., isolated from a deep-sea sediment core.</title>
        <authorList>
            <person name="Kim Y.G."/>
            <person name="Choi D.H."/>
            <person name="Hyun S."/>
            <person name="Cho B.C."/>
        </authorList>
    </citation>
    <scope>NUCLEOTIDE SEQUENCE [LARGE SCALE GENOMIC DNA]</scope>
    <source>
        <strain evidence="1 2">DSM 18246</strain>
    </source>
</reference>
<evidence type="ECO:0000313" key="2">
    <source>
        <dbReference type="Proteomes" id="UP000285456"/>
    </source>
</evidence>